<keyword evidence="3" id="KW-0238">DNA-binding</keyword>
<proteinExistence type="inferred from homology"/>
<reference evidence="6 7" key="1">
    <citation type="submission" date="2018-03" db="EMBL/GenBank/DDBJ databases">
        <title>Marinobacter brunus sp. nov., a marine bacterium of Gamma-proteobacteria isolated from the surface seawater of the South China Sea.</title>
        <authorList>
            <person name="Cheng H."/>
            <person name="Wu Y.-H."/>
            <person name="Xamxidin M."/>
            <person name="Xu X.-W."/>
        </authorList>
    </citation>
    <scope>NUCLEOTIDE SEQUENCE [LARGE SCALE GENOMIC DNA]</scope>
    <source>
        <strain evidence="6 7">NH169-3</strain>
    </source>
</reference>
<keyword evidence="7" id="KW-1185">Reference proteome</keyword>
<dbReference type="GO" id="GO:0005829">
    <property type="term" value="C:cytosol"/>
    <property type="evidence" value="ECO:0007669"/>
    <property type="project" value="TreeGrafter"/>
</dbReference>
<feature type="domain" description="HTH lysR-type" evidence="5">
    <location>
        <begin position="7"/>
        <end position="64"/>
    </location>
</feature>
<dbReference type="PROSITE" id="PS50931">
    <property type="entry name" value="HTH_LYSR"/>
    <property type="match status" value="1"/>
</dbReference>
<dbReference type="SUPFAM" id="SSF46785">
    <property type="entry name" value="Winged helix' DNA-binding domain"/>
    <property type="match status" value="1"/>
</dbReference>
<evidence type="ECO:0000313" key="6">
    <source>
        <dbReference type="EMBL" id="PSF08156.1"/>
    </source>
</evidence>
<dbReference type="EMBL" id="PXNP01000053">
    <property type="protein sequence ID" value="PSF08156.1"/>
    <property type="molecule type" value="Genomic_DNA"/>
</dbReference>
<sequence length="314" mass="34853">MNPNLKLDLRQLKTFITIADKGSFSRASETLFIAQPALSRQIRMLEEALDVEVFVRLGRGVQLTTAGELLYQRARALLQEAEQLQADVSAVAGSVTGHVTLGLLPTVSHGLATAIIKEFRRLYPRVTLALRSAMSGTLQQMVSQQKLDIAITDDQKKNRHLRYQPLVEERFALIAPPDSDLAKREAVDLDEVLRLPLILPEEKHGVRARMEKEAMARGQKINMAFEVSAWPLMAHMVNQNLGYTILSSVSVEEMAARGEVAVVPIISPEIRRTLAIATPGNIPPSIATMKLTEVILQEVAAQVHDQRWVGELLF</sequence>
<gene>
    <name evidence="6" type="ORF">C7H09_08260</name>
</gene>
<dbReference type="GO" id="GO:0003700">
    <property type="term" value="F:DNA-binding transcription factor activity"/>
    <property type="evidence" value="ECO:0007669"/>
    <property type="project" value="InterPro"/>
</dbReference>
<dbReference type="InterPro" id="IPR050950">
    <property type="entry name" value="HTH-type_LysR_regulators"/>
</dbReference>
<keyword evidence="2" id="KW-0805">Transcription regulation</keyword>
<dbReference type="Pfam" id="PF03466">
    <property type="entry name" value="LysR_substrate"/>
    <property type="match status" value="1"/>
</dbReference>
<dbReference type="OrthoDB" id="646694at2"/>
<dbReference type="RefSeq" id="WP_106762082.1">
    <property type="nucleotide sequence ID" value="NZ_PXNP01000053.1"/>
</dbReference>
<dbReference type="InterPro" id="IPR000847">
    <property type="entry name" value="LysR_HTH_N"/>
</dbReference>
<evidence type="ECO:0000313" key="7">
    <source>
        <dbReference type="Proteomes" id="UP000239866"/>
    </source>
</evidence>
<comment type="similarity">
    <text evidence="1">Belongs to the LysR transcriptional regulatory family.</text>
</comment>
<organism evidence="6 7">
    <name type="scientific">Marinobacter fuscus</name>
    <dbReference type="NCBI Taxonomy" id="2109942"/>
    <lineage>
        <taxon>Bacteria</taxon>
        <taxon>Pseudomonadati</taxon>
        <taxon>Pseudomonadota</taxon>
        <taxon>Gammaproteobacteria</taxon>
        <taxon>Pseudomonadales</taxon>
        <taxon>Marinobacteraceae</taxon>
        <taxon>Marinobacter</taxon>
    </lineage>
</organism>
<dbReference type="GO" id="GO:0003677">
    <property type="term" value="F:DNA binding"/>
    <property type="evidence" value="ECO:0007669"/>
    <property type="project" value="UniProtKB-KW"/>
</dbReference>
<dbReference type="PRINTS" id="PR00039">
    <property type="entry name" value="HTHLYSR"/>
</dbReference>
<evidence type="ECO:0000256" key="4">
    <source>
        <dbReference type="ARBA" id="ARBA00023163"/>
    </source>
</evidence>
<evidence type="ECO:0000256" key="3">
    <source>
        <dbReference type="ARBA" id="ARBA00023125"/>
    </source>
</evidence>
<dbReference type="Pfam" id="PF00126">
    <property type="entry name" value="HTH_1"/>
    <property type="match status" value="1"/>
</dbReference>
<dbReference type="PANTHER" id="PTHR30419">
    <property type="entry name" value="HTH-TYPE TRANSCRIPTIONAL REGULATOR YBHD"/>
    <property type="match status" value="1"/>
</dbReference>
<dbReference type="Gene3D" id="1.10.10.10">
    <property type="entry name" value="Winged helix-like DNA-binding domain superfamily/Winged helix DNA-binding domain"/>
    <property type="match status" value="1"/>
</dbReference>
<protein>
    <recommendedName>
        <fullName evidence="5">HTH lysR-type domain-containing protein</fullName>
    </recommendedName>
</protein>
<evidence type="ECO:0000256" key="2">
    <source>
        <dbReference type="ARBA" id="ARBA00023015"/>
    </source>
</evidence>
<dbReference type="FunFam" id="1.10.10.10:FF:000001">
    <property type="entry name" value="LysR family transcriptional regulator"/>
    <property type="match status" value="1"/>
</dbReference>
<dbReference type="Gene3D" id="3.40.190.10">
    <property type="entry name" value="Periplasmic binding protein-like II"/>
    <property type="match status" value="2"/>
</dbReference>
<dbReference type="Proteomes" id="UP000239866">
    <property type="component" value="Unassembled WGS sequence"/>
</dbReference>
<evidence type="ECO:0000256" key="1">
    <source>
        <dbReference type="ARBA" id="ARBA00009437"/>
    </source>
</evidence>
<comment type="caution">
    <text evidence="6">The sequence shown here is derived from an EMBL/GenBank/DDBJ whole genome shotgun (WGS) entry which is preliminary data.</text>
</comment>
<dbReference type="InterPro" id="IPR036388">
    <property type="entry name" value="WH-like_DNA-bd_sf"/>
</dbReference>
<evidence type="ECO:0000259" key="5">
    <source>
        <dbReference type="PROSITE" id="PS50931"/>
    </source>
</evidence>
<keyword evidence="4" id="KW-0804">Transcription</keyword>
<name>A0A2T1KDF8_9GAMM</name>
<dbReference type="AlphaFoldDB" id="A0A2T1KDF8"/>
<dbReference type="InterPro" id="IPR005119">
    <property type="entry name" value="LysR_subst-bd"/>
</dbReference>
<dbReference type="InterPro" id="IPR036390">
    <property type="entry name" value="WH_DNA-bd_sf"/>
</dbReference>
<accession>A0A2T1KDF8</accession>
<dbReference type="SUPFAM" id="SSF53850">
    <property type="entry name" value="Periplasmic binding protein-like II"/>
    <property type="match status" value="1"/>
</dbReference>